<reference evidence="1 2" key="1">
    <citation type="submission" date="2008-07" db="EMBL/GenBank/DDBJ databases">
        <authorList>
            <person name="El-Sayed N."/>
            <person name="Caler E."/>
            <person name="Inman J."/>
            <person name="Amedeo P."/>
            <person name="Hass B."/>
            <person name="Wortman J."/>
        </authorList>
    </citation>
    <scope>NUCLEOTIDE SEQUENCE [LARGE SCALE GENOMIC DNA]</scope>
    <source>
        <strain evidence="2">ATCC 50983 / TXsc</strain>
    </source>
</reference>
<evidence type="ECO:0000313" key="2">
    <source>
        <dbReference type="Proteomes" id="UP000007800"/>
    </source>
</evidence>
<dbReference type="GeneID" id="9065728"/>
<gene>
    <name evidence="1" type="ORF">Pmar_PMAR008433</name>
</gene>
<name>C5L1T9_PERM5</name>
<evidence type="ECO:0008006" key="3">
    <source>
        <dbReference type="Google" id="ProtNLM"/>
    </source>
</evidence>
<dbReference type="RefSeq" id="XP_002777489.1">
    <property type="nucleotide sequence ID" value="XM_002777443.1"/>
</dbReference>
<evidence type="ECO:0000313" key="1">
    <source>
        <dbReference type="EMBL" id="EER09305.1"/>
    </source>
</evidence>
<dbReference type="EMBL" id="GG678434">
    <property type="protein sequence ID" value="EER09305.1"/>
    <property type="molecule type" value="Genomic_DNA"/>
</dbReference>
<dbReference type="InParanoid" id="C5L1T9"/>
<protein>
    <recommendedName>
        <fullName evidence="3">Reverse transcriptase domain-containing protein</fullName>
    </recommendedName>
</protein>
<proteinExistence type="predicted"/>
<dbReference type="OrthoDB" id="411871at2759"/>
<accession>C5L1T9</accession>
<dbReference type="Proteomes" id="UP000007800">
    <property type="component" value="Unassembled WGS sequence"/>
</dbReference>
<sequence length="205" mass="22603">MNSEDLVNKALVTLDILEAWAKSYGMDIEPTKVEFLVRNGLLDDIDRERLNRAGATTDCICIVGILVDANLSFGRHISHQCAKAKAMVLRVKIYARLSYGLGDDAVKAAWELFGLSIATYGSEVWGHKTLSNGVYSTLTKLHNAMARVMLRATASSSTALLGATCGLRHPAGAALRRWCKAWLHNSFYQHKQLSKEARKVLQQLG</sequence>
<keyword evidence="2" id="KW-1185">Reference proteome</keyword>
<organism evidence="2">
    <name type="scientific">Perkinsus marinus (strain ATCC 50983 / TXsc)</name>
    <dbReference type="NCBI Taxonomy" id="423536"/>
    <lineage>
        <taxon>Eukaryota</taxon>
        <taxon>Sar</taxon>
        <taxon>Alveolata</taxon>
        <taxon>Perkinsozoa</taxon>
        <taxon>Perkinsea</taxon>
        <taxon>Perkinsida</taxon>
        <taxon>Perkinsidae</taxon>
        <taxon>Perkinsus</taxon>
    </lineage>
</organism>
<dbReference type="AlphaFoldDB" id="C5L1T9"/>
<feature type="non-terminal residue" evidence="1">
    <location>
        <position position="205"/>
    </location>
</feature>